<dbReference type="AlphaFoldDB" id="A0A3D9LCT6"/>
<dbReference type="Gene3D" id="3.30.70.120">
    <property type="match status" value="1"/>
</dbReference>
<dbReference type="InterPro" id="IPR015867">
    <property type="entry name" value="N-reg_PII/ATP_PRibTrfase_C"/>
</dbReference>
<dbReference type="OrthoDB" id="9802729at2"/>
<keyword evidence="3" id="KW-1185">Reference proteome</keyword>
<dbReference type="Pfam" id="PF00543">
    <property type="entry name" value="P-II"/>
    <property type="match status" value="1"/>
</dbReference>
<sequence length="117" mass="12349">MNLITAIIQPAKLGDVKESLAEFGLTGLTVTEVAGHGAQGGSTEYYRGTAYRVDFLPKIKVELVVDAEQLESALDAIRSAARTGEIGDGKLWVTALAHVERLRTGEKGPAAVAQVTV</sequence>
<dbReference type="GO" id="GO:0006808">
    <property type="term" value="P:regulation of nitrogen utilization"/>
    <property type="evidence" value="ECO:0007669"/>
    <property type="project" value="InterPro"/>
</dbReference>
<organism evidence="2 3">
    <name type="scientific">Citricoccus muralis</name>
    <dbReference type="NCBI Taxonomy" id="169134"/>
    <lineage>
        <taxon>Bacteria</taxon>
        <taxon>Bacillati</taxon>
        <taxon>Actinomycetota</taxon>
        <taxon>Actinomycetes</taxon>
        <taxon>Micrococcales</taxon>
        <taxon>Micrococcaceae</taxon>
        <taxon>Citricoccus</taxon>
    </lineage>
</organism>
<dbReference type="GO" id="GO:0005829">
    <property type="term" value="C:cytosol"/>
    <property type="evidence" value="ECO:0007669"/>
    <property type="project" value="TreeGrafter"/>
</dbReference>
<evidence type="ECO:0000256" key="1">
    <source>
        <dbReference type="PIRSR" id="PIRSR602187-50"/>
    </source>
</evidence>
<gene>
    <name evidence="2" type="ORF">C8E99_2005</name>
</gene>
<name>A0A3D9LCT6_9MICC</name>
<dbReference type="SUPFAM" id="SSF54913">
    <property type="entry name" value="GlnB-like"/>
    <property type="match status" value="1"/>
</dbReference>
<dbReference type="PANTHER" id="PTHR30115:SF11">
    <property type="entry name" value="NITROGEN REGULATORY PROTEIN P-II HOMOLOG"/>
    <property type="match status" value="1"/>
</dbReference>
<proteinExistence type="predicted"/>
<dbReference type="InterPro" id="IPR002187">
    <property type="entry name" value="N-reg_PII"/>
</dbReference>
<dbReference type="SMART" id="SM00938">
    <property type="entry name" value="P-II"/>
    <property type="match status" value="1"/>
</dbReference>
<dbReference type="EMBL" id="QREH01000001">
    <property type="protein sequence ID" value="REE04178.1"/>
    <property type="molecule type" value="Genomic_DNA"/>
</dbReference>
<evidence type="ECO:0000313" key="3">
    <source>
        <dbReference type="Proteomes" id="UP000256727"/>
    </source>
</evidence>
<protein>
    <submittedName>
        <fullName evidence="2">Nitrogen regulatory protein P-II family</fullName>
    </submittedName>
</protein>
<dbReference type="PANTHER" id="PTHR30115">
    <property type="entry name" value="NITROGEN REGULATORY PROTEIN P-II"/>
    <property type="match status" value="1"/>
</dbReference>
<comment type="caution">
    <text evidence="2">The sequence shown here is derived from an EMBL/GenBank/DDBJ whole genome shotgun (WGS) entry which is preliminary data.</text>
</comment>
<dbReference type="Proteomes" id="UP000256727">
    <property type="component" value="Unassembled WGS sequence"/>
</dbReference>
<reference evidence="2 3" key="1">
    <citation type="submission" date="2018-07" db="EMBL/GenBank/DDBJ databases">
        <title>Sequencing the genomes of 1000 actinobacteria strains.</title>
        <authorList>
            <person name="Klenk H.-P."/>
        </authorList>
    </citation>
    <scope>NUCLEOTIDE SEQUENCE [LARGE SCALE GENOMIC DNA]</scope>
    <source>
        <strain evidence="2 3">DSM 14442</strain>
    </source>
</reference>
<feature type="modified residue" description="O-UMP-tyrosine" evidence="1">
    <location>
        <position position="51"/>
    </location>
</feature>
<dbReference type="InterPro" id="IPR011322">
    <property type="entry name" value="N-reg_PII-like_a/b"/>
</dbReference>
<dbReference type="GO" id="GO:0030234">
    <property type="term" value="F:enzyme regulator activity"/>
    <property type="evidence" value="ECO:0007669"/>
    <property type="project" value="InterPro"/>
</dbReference>
<dbReference type="PROSITE" id="PS51343">
    <property type="entry name" value="PII_GLNB_DOM"/>
    <property type="match status" value="1"/>
</dbReference>
<evidence type="ECO:0000313" key="2">
    <source>
        <dbReference type="EMBL" id="REE04178.1"/>
    </source>
</evidence>
<dbReference type="PRINTS" id="PR00340">
    <property type="entry name" value="PIIGLNB"/>
</dbReference>
<keyword evidence="1" id="KW-0597">Phosphoprotein</keyword>
<dbReference type="RefSeq" id="WP_115932157.1">
    <property type="nucleotide sequence ID" value="NZ_QREH01000001.1"/>
</dbReference>
<dbReference type="GO" id="GO:0005524">
    <property type="term" value="F:ATP binding"/>
    <property type="evidence" value="ECO:0007669"/>
    <property type="project" value="TreeGrafter"/>
</dbReference>
<accession>A0A3D9LCT6</accession>